<proteinExistence type="inferred from homology"/>
<feature type="binding site" evidence="7">
    <location>
        <position position="93"/>
    </location>
    <ligand>
        <name>Zn(2+)</name>
        <dbReference type="ChEBI" id="CHEBI:29105"/>
        <label>1</label>
    </ligand>
</feature>
<dbReference type="GO" id="GO:0046872">
    <property type="term" value="F:metal ion binding"/>
    <property type="evidence" value="ECO:0007669"/>
    <property type="project" value="UniProtKB-KW"/>
</dbReference>
<evidence type="ECO:0000256" key="1">
    <source>
        <dbReference type="ARBA" id="ARBA00001936"/>
    </source>
</evidence>
<dbReference type="Pfam" id="PF01546">
    <property type="entry name" value="Peptidase_M20"/>
    <property type="match status" value="1"/>
</dbReference>
<comment type="similarity">
    <text evidence="2">Belongs to the peptidase M20 family.</text>
</comment>
<accession>A0A023D2E5</accession>
<comment type="cofactor">
    <cofactor evidence="1">
        <name>Mn(2+)</name>
        <dbReference type="ChEBI" id="CHEBI:29035"/>
    </cofactor>
</comment>
<dbReference type="Proteomes" id="UP000019760">
    <property type="component" value="Unassembled WGS sequence"/>
</dbReference>
<feature type="binding site" evidence="8">
    <location>
        <position position="226"/>
    </location>
    <ligand>
        <name>allantoate</name>
        <dbReference type="ChEBI" id="CHEBI:17536"/>
    </ligand>
</feature>
<keyword evidence="7" id="KW-0862">Zinc</keyword>
<evidence type="ECO:0000259" key="10">
    <source>
        <dbReference type="Pfam" id="PF07687"/>
    </source>
</evidence>
<dbReference type="CDD" id="cd03884">
    <property type="entry name" value="M20_bAS"/>
    <property type="match status" value="1"/>
</dbReference>
<evidence type="ECO:0000256" key="8">
    <source>
        <dbReference type="PIRSR" id="PIRSR001235-2"/>
    </source>
</evidence>
<comment type="caution">
    <text evidence="11">The sequence shown here is derived from an EMBL/GenBank/DDBJ whole genome shotgun (WGS) entry which is preliminary data.</text>
</comment>
<feature type="binding site" evidence="7">
    <location>
        <position position="104"/>
    </location>
    <ligand>
        <name>Zn(2+)</name>
        <dbReference type="ChEBI" id="CHEBI:29105"/>
        <label>2</label>
    </ligand>
</feature>
<dbReference type="AlphaFoldDB" id="A0A023D2E5"/>
<dbReference type="PANTHER" id="PTHR32494">
    <property type="entry name" value="ALLANTOATE DEIMINASE-RELATED"/>
    <property type="match status" value="1"/>
</dbReference>
<evidence type="ECO:0000313" key="12">
    <source>
        <dbReference type="Proteomes" id="UP000019760"/>
    </source>
</evidence>
<dbReference type="Pfam" id="PF07687">
    <property type="entry name" value="M20_dimer"/>
    <property type="match status" value="1"/>
</dbReference>
<keyword evidence="4 7" id="KW-0479">Metal-binding</keyword>
<feature type="domain" description="Peptidase M20 dimerisation" evidence="10">
    <location>
        <begin position="225"/>
        <end position="319"/>
    </location>
</feature>
<dbReference type="Gene3D" id="3.30.70.360">
    <property type="match status" value="1"/>
</dbReference>
<dbReference type="Gene3D" id="3.40.630.10">
    <property type="entry name" value="Zn peptidases"/>
    <property type="match status" value="1"/>
</dbReference>
<feature type="region of interest" description="Disordered" evidence="9">
    <location>
        <begin position="1"/>
        <end position="20"/>
    </location>
</feature>
<keyword evidence="5 11" id="KW-0378">Hydrolase</keyword>
<feature type="binding site" evidence="7">
    <location>
        <position position="393"/>
    </location>
    <ligand>
        <name>Zn(2+)</name>
        <dbReference type="ChEBI" id="CHEBI:29105"/>
        <label>2</label>
    </ligand>
</feature>
<evidence type="ECO:0000256" key="3">
    <source>
        <dbReference type="ARBA" id="ARBA00011738"/>
    </source>
</evidence>
<feature type="binding site" evidence="7">
    <location>
        <position position="104"/>
    </location>
    <ligand>
        <name>Zn(2+)</name>
        <dbReference type="ChEBI" id="CHEBI:29105"/>
        <label>1</label>
    </ligand>
</feature>
<protein>
    <submittedName>
        <fullName evidence="11">Amidohydrolase/allantoate amidohydrolase</fullName>
    </submittedName>
</protein>
<comment type="cofactor">
    <cofactor evidence="7">
        <name>Zn(2+)</name>
        <dbReference type="ChEBI" id="CHEBI:29105"/>
    </cofactor>
    <text evidence="7">Binds 2 Zn(2+) ions per subunit.</text>
</comment>
<comment type="subunit">
    <text evidence="3">Homodimer.</text>
</comment>
<feature type="binding site" evidence="7">
    <location>
        <position position="139"/>
    </location>
    <ligand>
        <name>Zn(2+)</name>
        <dbReference type="ChEBI" id="CHEBI:29105"/>
        <label>2</label>
    </ligand>
</feature>
<evidence type="ECO:0000256" key="4">
    <source>
        <dbReference type="ARBA" id="ARBA00022723"/>
    </source>
</evidence>
<evidence type="ECO:0000256" key="7">
    <source>
        <dbReference type="PIRSR" id="PIRSR001235-1"/>
    </source>
</evidence>
<evidence type="ECO:0000256" key="9">
    <source>
        <dbReference type="SAM" id="MobiDB-lite"/>
    </source>
</evidence>
<dbReference type="SUPFAM" id="SSF55031">
    <property type="entry name" value="Bacterial exopeptidase dimerisation domain"/>
    <property type="match status" value="1"/>
</dbReference>
<dbReference type="PANTHER" id="PTHR32494:SF19">
    <property type="entry name" value="ALLANTOATE DEIMINASE-RELATED"/>
    <property type="match status" value="1"/>
</dbReference>
<dbReference type="InterPro" id="IPR010158">
    <property type="entry name" value="Amidase_Cbmase"/>
</dbReference>
<dbReference type="InterPro" id="IPR002933">
    <property type="entry name" value="Peptidase_M20"/>
</dbReference>
<dbReference type="GO" id="GO:0016813">
    <property type="term" value="F:hydrolase activity, acting on carbon-nitrogen (but not peptide) bonds, in linear amidines"/>
    <property type="evidence" value="ECO:0007669"/>
    <property type="project" value="InterPro"/>
</dbReference>
<sequence length="422" mass="44055">MIRENRPGMRASPPLPPARAKTRCDALGVAPFSDRAGSLFRPWLGPAHRATLEQVAVWMREAGMTVAVDQAANIVGHYPGLTRDAPVLLLGSHLDSVENAGRYDGALGVMLGIEAVAHFHAAGRRFPFAIDVIGFGDEEGSRFPTYMIGSRAVAGCLLPVDPSLRDAAGVTLAEALAEWGQTIETLPLARRGRIAAYVEAHIEQAPHLERAGQALGVVRGIASQLRYRVRVTGQAAHAGTAMGERQDALAASAEGILAIERIGASGPPDLVTTVGVLTVAGGAPNVVAGDAVFSLDIRALDPTIRDGAAREIVEALDGVAVRRGVTVTFEREQDLSGARCDAALAAALAEAAERVTGQIPPSLVSQAGHDAMVMAHAAPMVMLFIRCAGGISHNPAESVAPEDVDAARDTLIGFIERFGVPA</sequence>
<feature type="binding site" evidence="8">
    <location>
        <position position="298"/>
    </location>
    <ligand>
        <name>allantoate</name>
        <dbReference type="ChEBI" id="CHEBI:17536"/>
    </ligand>
</feature>
<dbReference type="InterPro" id="IPR011650">
    <property type="entry name" value="Peptidase_M20_dimer"/>
</dbReference>
<dbReference type="SUPFAM" id="SSF53187">
    <property type="entry name" value="Zn-dependent exopeptidases"/>
    <property type="match status" value="1"/>
</dbReference>
<dbReference type="EMBL" id="BAND01000019">
    <property type="protein sequence ID" value="GAJ28328.1"/>
    <property type="molecule type" value="Genomic_DNA"/>
</dbReference>
<reference evidence="11 12" key="2">
    <citation type="journal article" date="2014" name="FEMS Microbiol. Lett.">
        <title>Draft genomic DNA sequence of the facultatively methylotrophic bacterium Acidomonas methanolica type strain MB58.</title>
        <authorList>
            <person name="Higashiura N."/>
            <person name="Hadano H."/>
            <person name="Hirakawa H."/>
            <person name="Matsutani M."/>
            <person name="Takabe S."/>
            <person name="Matsushita K."/>
            <person name="Azuma Y."/>
        </authorList>
    </citation>
    <scope>NUCLEOTIDE SEQUENCE [LARGE SCALE GENOMIC DNA]</scope>
    <source>
        <strain evidence="11 12">MB58</strain>
    </source>
</reference>
<evidence type="ECO:0000256" key="5">
    <source>
        <dbReference type="ARBA" id="ARBA00022801"/>
    </source>
</evidence>
<reference evidence="12" key="1">
    <citation type="journal article" date="2014" name="FEMS Microbiol. Lett.">
        <title>Draft Genomic DNA Sequence of the Facultatively Methylotrophic Bacterium Acidomonas methanolica type strain MB58.</title>
        <authorList>
            <person name="Higashiura N."/>
            <person name="Hadano H."/>
            <person name="Hirakawa H."/>
            <person name="Matsutani M."/>
            <person name="Takabe S."/>
            <person name="Matsushita K."/>
            <person name="Azuma Y."/>
        </authorList>
    </citation>
    <scope>NUCLEOTIDE SEQUENCE [LARGE SCALE GENOMIC DNA]</scope>
    <source>
        <strain evidence="12">MB58</strain>
    </source>
</reference>
<evidence type="ECO:0000256" key="2">
    <source>
        <dbReference type="ARBA" id="ARBA00006153"/>
    </source>
</evidence>
<feature type="binding site" evidence="7">
    <location>
        <position position="201"/>
    </location>
    <ligand>
        <name>Zn(2+)</name>
        <dbReference type="ChEBI" id="CHEBI:29105"/>
        <label>1</label>
    </ligand>
</feature>
<gene>
    <name evidence="11" type="ORF">Amme_019_004</name>
</gene>
<dbReference type="NCBIfam" id="TIGR01879">
    <property type="entry name" value="hydantase"/>
    <property type="match status" value="1"/>
</dbReference>
<feature type="binding site" evidence="8">
    <location>
        <position position="285"/>
    </location>
    <ligand>
        <name>allantoate</name>
        <dbReference type="ChEBI" id="CHEBI:17536"/>
    </ligand>
</feature>
<dbReference type="InterPro" id="IPR036264">
    <property type="entry name" value="Bact_exopeptidase_dim_dom"/>
</dbReference>
<organism evidence="11 12">
    <name type="scientific">Acidomonas methanolica NBRC 104435</name>
    <dbReference type="NCBI Taxonomy" id="1231351"/>
    <lineage>
        <taxon>Bacteria</taxon>
        <taxon>Pseudomonadati</taxon>
        <taxon>Pseudomonadota</taxon>
        <taxon>Alphaproteobacteria</taxon>
        <taxon>Acetobacterales</taxon>
        <taxon>Acetobacteraceae</taxon>
        <taxon>Acidomonas</taxon>
    </lineage>
</organism>
<evidence type="ECO:0000313" key="11">
    <source>
        <dbReference type="EMBL" id="GAJ28328.1"/>
    </source>
</evidence>
<dbReference type="NCBIfam" id="NF006775">
    <property type="entry name" value="PRK09290.2-5"/>
    <property type="match status" value="1"/>
</dbReference>
<dbReference type="PIRSF" id="PIRSF001235">
    <property type="entry name" value="Amidase_carbamoylase"/>
    <property type="match status" value="1"/>
</dbReference>
<name>A0A023D2E5_ACIMT</name>
<keyword evidence="6" id="KW-0464">Manganese</keyword>
<keyword evidence="12" id="KW-1185">Reference proteome</keyword>
<evidence type="ECO:0000256" key="6">
    <source>
        <dbReference type="ARBA" id="ARBA00023211"/>
    </source>
</evidence>